<name>A0ABM9D697_9BACT</name>
<dbReference type="RefSeq" id="WP_305731406.1">
    <property type="nucleotide sequence ID" value="NZ_OW150024.1"/>
</dbReference>
<gene>
    <name evidence="3" type="ORF">GEAMG1_0659</name>
</gene>
<evidence type="ECO:0000259" key="2">
    <source>
        <dbReference type="Pfam" id="PF13203"/>
    </source>
</evidence>
<dbReference type="InterPro" id="IPR025154">
    <property type="entry name" value="Put_metallopeptidase_dom"/>
</dbReference>
<feature type="domain" description="VWA-like" evidence="1">
    <location>
        <begin position="267"/>
        <end position="388"/>
    </location>
</feature>
<dbReference type="PANTHER" id="PTHR38730">
    <property type="entry name" value="SLL7028 PROTEIN"/>
    <property type="match status" value="1"/>
</dbReference>
<reference evidence="3 4" key="1">
    <citation type="submission" date="2022-03" db="EMBL/GenBank/DDBJ databases">
        <authorList>
            <person name="Koch H."/>
        </authorList>
    </citation>
    <scope>NUCLEOTIDE SEQUENCE [LARGE SCALE GENOMIC DNA]</scope>
    <source>
        <strain evidence="3 4">G1</strain>
    </source>
</reference>
<sequence>MRTLQNAIIRLLKQKPFYGHLLLHLRREPLAESGKSAALTIRDGLPVLAVAEDSFTVLSFTQQEALLEHLLKHLLHLHPLRRRGRNRHDWDVACDLAINPSIDGLPPGALLPEHYRMETGLSAEEYYDLIVPPFDMGNLEGSGFGSAERDTNGAAGAGRGENLHDAVTLDDHAPWQDADSTPLSLAEEMVRSMARDALRGSDGEMPADLREVVNGLLQPAPIPWRQVLRQFVAAAGRTGRCSTWMREHRRFSHQTPGIRKKRRLHLLVGVDVSDSTNIVELRDAFAAELLNLARGRECSITVLYANSRIQRIERLSGASFVAQRYDGGGFTDLRPVFDYAHTLHPRPAAVIYLTDGIGPVPEQMAFPTLWVLTKEGEKPAPWGVELRLTV</sequence>
<dbReference type="Pfam" id="PF09967">
    <property type="entry name" value="DUF2201"/>
    <property type="match status" value="1"/>
</dbReference>
<dbReference type="InterPro" id="IPR018698">
    <property type="entry name" value="VWA-like_dom"/>
</dbReference>
<dbReference type="PANTHER" id="PTHR38730:SF1">
    <property type="entry name" value="SLL7028 PROTEIN"/>
    <property type="match status" value="1"/>
</dbReference>
<organism evidence="3 4">
    <name type="scientific">Trichlorobacter ammonificans</name>
    <dbReference type="NCBI Taxonomy" id="2916410"/>
    <lineage>
        <taxon>Bacteria</taxon>
        <taxon>Pseudomonadati</taxon>
        <taxon>Thermodesulfobacteriota</taxon>
        <taxon>Desulfuromonadia</taxon>
        <taxon>Geobacterales</taxon>
        <taxon>Geobacteraceae</taxon>
        <taxon>Trichlorobacter</taxon>
    </lineage>
</organism>
<keyword evidence="4" id="KW-1185">Reference proteome</keyword>
<evidence type="ECO:0000313" key="4">
    <source>
        <dbReference type="Proteomes" id="UP001295463"/>
    </source>
</evidence>
<dbReference type="EMBL" id="OW150024">
    <property type="protein sequence ID" value="CAH2030471.1"/>
    <property type="molecule type" value="Genomic_DNA"/>
</dbReference>
<accession>A0ABM9D697</accession>
<evidence type="ECO:0000313" key="3">
    <source>
        <dbReference type="EMBL" id="CAH2030471.1"/>
    </source>
</evidence>
<proteinExistence type="predicted"/>
<feature type="domain" description="Putative metallopeptidase" evidence="2">
    <location>
        <begin position="3"/>
        <end position="251"/>
    </location>
</feature>
<dbReference type="Proteomes" id="UP001295463">
    <property type="component" value="Chromosome"/>
</dbReference>
<evidence type="ECO:0000259" key="1">
    <source>
        <dbReference type="Pfam" id="PF09967"/>
    </source>
</evidence>
<protein>
    <submittedName>
        <fullName evidence="3">Predicted metal-dependent peptidase</fullName>
    </submittedName>
</protein>
<dbReference type="Pfam" id="PF13203">
    <property type="entry name" value="DUF2201_N"/>
    <property type="match status" value="1"/>
</dbReference>